<gene>
    <name evidence="1" type="ORF">H257_19028</name>
</gene>
<dbReference type="RefSeq" id="XP_009846484.1">
    <property type="nucleotide sequence ID" value="XM_009848182.1"/>
</dbReference>
<organism evidence="1">
    <name type="scientific">Aphanomyces astaci</name>
    <name type="common">Crayfish plague agent</name>
    <dbReference type="NCBI Taxonomy" id="112090"/>
    <lineage>
        <taxon>Eukaryota</taxon>
        <taxon>Sar</taxon>
        <taxon>Stramenopiles</taxon>
        <taxon>Oomycota</taxon>
        <taxon>Saprolegniomycetes</taxon>
        <taxon>Saprolegniales</taxon>
        <taxon>Verrucalvaceae</taxon>
        <taxon>Aphanomyces</taxon>
    </lineage>
</organism>
<dbReference type="AlphaFoldDB" id="W4FB46"/>
<sequence length="88" mass="10206">MNRFEQVESTQQMARLMRLPATPKPNYMDVAAFEFGLFYVDSRYRPPPPNDEQVAAIFVHSRKETAKAIRDLCVENDALSELTLRRSE</sequence>
<accession>W4FB46</accession>
<dbReference type="STRING" id="112090.W4FB46"/>
<feature type="non-terminal residue" evidence="1">
    <location>
        <position position="88"/>
    </location>
</feature>
<reference evidence="1" key="1">
    <citation type="submission" date="2013-12" db="EMBL/GenBank/DDBJ databases">
        <title>The Genome Sequence of Aphanomyces astaci APO3.</title>
        <authorList>
            <consortium name="The Broad Institute Genomics Platform"/>
            <person name="Russ C."/>
            <person name="Tyler B."/>
            <person name="van West P."/>
            <person name="Dieguez-Uribeondo J."/>
            <person name="Young S.K."/>
            <person name="Zeng Q."/>
            <person name="Gargeya S."/>
            <person name="Fitzgerald M."/>
            <person name="Abouelleil A."/>
            <person name="Alvarado L."/>
            <person name="Chapman S.B."/>
            <person name="Gainer-Dewar J."/>
            <person name="Goldberg J."/>
            <person name="Griggs A."/>
            <person name="Gujja S."/>
            <person name="Hansen M."/>
            <person name="Howarth C."/>
            <person name="Imamovic A."/>
            <person name="Ireland A."/>
            <person name="Larimer J."/>
            <person name="McCowan C."/>
            <person name="Murphy C."/>
            <person name="Pearson M."/>
            <person name="Poon T.W."/>
            <person name="Priest M."/>
            <person name="Roberts A."/>
            <person name="Saif S."/>
            <person name="Shea T."/>
            <person name="Sykes S."/>
            <person name="Wortman J."/>
            <person name="Nusbaum C."/>
            <person name="Birren B."/>
        </authorList>
    </citation>
    <scope>NUCLEOTIDE SEQUENCE [LARGE SCALE GENOMIC DNA]</scope>
    <source>
        <strain evidence="1">APO3</strain>
    </source>
</reference>
<dbReference type="EMBL" id="KI913429">
    <property type="protein sequence ID" value="ETV64031.1"/>
    <property type="molecule type" value="Genomic_DNA"/>
</dbReference>
<dbReference type="VEuPathDB" id="FungiDB:H257_19028"/>
<proteinExistence type="predicted"/>
<name>W4FB46_APHAT</name>
<dbReference type="GeneID" id="20821024"/>
<evidence type="ECO:0000313" key="1">
    <source>
        <dbReference type="EMBL" id="ETV64031.1"/>
    </source>
</evidence>
<protein>
    <submittedName>
        <fullName evidence="1">Uncharacterized protein</fullName>
    </submittedName>
</protein>